<evidence type="ECO:0000256" key="4">
    <source>
        <dbReference type="ARBA" id="ARBA00010945"/>
    </source>
</evidence>
<dbReference type="Gene3D" id="6.10.250.1490">
    <property type="match status" value="1"/>
</dbReference>
<dbReference type="Pfam" id="PF21999">
    <property type="entry name" value="IMS_HHH_1"/>
    <property type="match status" value="1"/>
</dbReference>
<dbReference type="Pfam" id="PF16727">
    <property type="entry name" value="REV1_C"/>
    <property type="match status" value="1"/>
</dbReference>
<dbReference type="AlphaFoldDB" id="A0A0F4ZKF4"/>
<keyword evidence="12" id="KW-0238">DNA-binding</keyword>
<keyword evidence="15" id="KW-0539">Nucleus</keyword>
<dbReference type="Pfam" id="PF14377">
    <property type="entry name" value="UBM"/>
    <property type="match status" value="3"/>
</dbReference>
<dbReference type="Gene3D" id="1.20.58.1280">
    <property type="entry name" value="DNA repair protein Rev1, C-terminal domain"/>
    <property type="match status" value="1"/>
</dbReference>
<keyword evidence="14" id="KW-0234">DNA repair</keyword>
<evidence type="ECO:0000256" key="11">
    <source>
        <dbReference type="ARBA" id="ARBA00022842"/>
    </source>
</evidence>
<dbReference type="GO" id="GO:0003887">
    <property type="term" value="F:DNA-directed DNA polymerase activity"/>
    <property type="evidence" value="ECO:0007669"/>
    <property type="project" value="InterPro"/>
</dbReference>
<dbReference type="SUPFAM" id="SSF100879">
    <property type="entry name" value="Lesion bypass DNA polymerase (Y-family), little finger domain"/>
    <property type="match status" value="1"/>
</dbReference>
<dbReference type="Gene3D" id="3.40.1170.60">
    <property type="match status" value="1"/>
</dbReference>
<dbReference type="InterPro" id="IPR001357">
    <property type="entry name" value="BRCT_dom"/>
</dbReference>
<evidence type="ECO:0000256" key="12">
    <source>
        <dbReference type="ARBA" id="ARBA00023125"/>
    </source>
</evidence>
<dbReference type="Pfam" id="PF00817">
    <property type="entry name" value="IMS"/>
    <property type="match status" value="1"/>
</dbReference>
<keyword evidence="8" id="KW-0548">Nucleotidyltransferase</keyword>
<comment type="cofactor">
    <cofactor evidence="1">
        <name>Mg(2+)</name>
        <dbReference type="ChEBI" id="CHEBI:18420"/>
    </cofactor>
</comment>
<feature type="region of interest" description="Disordered" evidence="18">
    <location>
        <begin position="159"/>
        <end position="178"/>
    </location>
</feature>
<evidence type="ECO:0000313" key="21">
    <source>
        <dbReference type="EMBL" id="KKA30670.1"/>
    </source>
</evidence>
<sequence>MNSALDKKSSQVRRSIEAHKFIDETGEEYEASTFNGFGDYFRRKKIKLQNLDAGIRAASGDKPQIFRGVVAHVSGYTQPSLQVLHKELVQHGAGFLQYLDGKTMATHIIASVLTPKKMAEFARYRIVKPSWVVESIQAGRLLPWTNYKVTMEGARQKTLSVDPDKSLSSQASQQQGSVYKELSERGYYGSQLRKQSASGQWARVESSNSQFQRPAQFRKRPLEDDIVDDPEDNSKDDSNPENEFSSFEIPDEVLDLADQYSLAHNSHASKSHTEKHNVDDIEDDIPEPANPSTTPHTTTLLAPKPTTKLPANPTPEEYNAWLLSDPHYRHASSANPNFLQHFYAESRLHHLSTWKAELKSKMQRLAASSRSSASTTAPAKATTGAHRYIFHVDFDSFFCAISLRKKPEWREVPVAVAHSSSTSSEIASCNYPARRFGVANGMWMKRALELCPGLKVLPYDFPAYEEASEAFYEAVIATGGIVQSVSVDEALIDVSRIIHDATLANGLEGGVDAEQREAEALALRLRETIMKRTGCNVSVGIGGNILQAKVALRKAKPAGQFLLRPESVLDAIGALETKSLPGVATSISGKLASHGITLVQDLRTLSKDRLSILLGPRTGEKLWAYARGIDTAQVGDQPPRKSVSAEVSWGIRFVAQAEAEAFLGNLCGELERRLIAEQVRGRNLTLKVMRRAASAPLESVKHLGHGVCDTFNKSAVFGVPTNTAAELSREAVAMLKSFNFSPGDIRGLGVQLTKLEPVKPSSAPPSSQKRLTFPTARPAFALPPSHSSSAGLSLDDDPITDEPPTPRKDCFRTSSETARAAAQARARDDKATTRLNLTGTQFVLPADADPAVVAELPGDIRQRLLAQGRPRNTDAITSNVSTAPMVPEGLASQIDPEVFAALPEDMKAEVLATYGPPRSDSIQPANNQPHISPRREQHIRHMSTPPRRVNRTKARERMKDAERGLMQTSFRIGTSGAVVSRAVTASTTVSPSRLRTIHVASADNESGGGSGSEGGGGDRGGVTGKEREAISQDFEHIEGLDMEVLQELPPDVRHEVLQEYRRQNPRPHDPDTVFTVPRTRPSSPRPRQSSSLPSISFPALPPKVVFSSLGTSSEDHIQAMLSSWIQGTLEDGPHVDDVDIFGEYIGRVVFEERDMHKAVRLVRWLEWKIRQVDKTEARRAWNEALDRVKRAMREAALARGIPPISI</sequence>
<evidence type="ECO:0000256" key="7">
    <source>
        <dbReference type="ARBA" id="ARBA00022679"/>
    </source>
</evidence>
<dbReference type="Gene3D" id="3.30.1490.100">
    <property type="entry name" value="DNA polymerase, Y-family, little finger domain"/>
    <property type="match status" value="1"/>
</dbReference>
<evidence type="ECO:0000256" key="8">
    <source>
        <dbReference type="ARBA" id="ARBA00022695"/>
    </source>
</evidence>
<dbReference type="GO" id="GO:0042276">
    <property type="term" value="P:error-prone translesion synthesis"/>
    <property type="evidence" value="ECO:0007669"/>
    <property type="project" value="TreeGrafter"/>
</dbReference>
<feature type="region of interest" description="Disordered" evidence="18">
    <location>
        <begin position="778"/>
        <end position="814"/>
    </location>
</feature>
<evidence type="ECO:0000256" key="17">
    <source>
        <dbReference type="ARBA" id="ARBA00081902"/>
    </source>
</evidence>
<feature type="region of interest" description="Disordered" evidence="18">
    <location>
        <begin position="914"/>
        <end position="955"/>
    </location>
</feature>
<evidence type="ECO:0000256" key="13">
    <source>
        <dbReference type="ARBA" id="ARBA00023128"/>
    </source>
</evidence>
<dbReference type="GO" id="GO:0070987">
    <property type="term" value="P:error-free translesion synthesis"/>
    <property type="evidence" value="ECO:0007669"/>
    <property type="project" value="UniProtKB-ARBA"/>
</dbReference>
<dbReference type="InterPro" id="IPR053848">
    <property type="entry name" value="IMS_HHH_1"/>
</dbReference>
<feature type="compositionally biased region" description="Basic and acidic residues" evidence="18">
    <location>
        <begin position="1060"/>
        <end position="1071"/>
    </location>
</feature>
<dbReference type="InterPro" id="IPR043128">
    <property type="entry name" value="Rev_trsase/Diguanyl_cyclase"/>
</dbReference>
<proteinExistence type="inferred from homology"/>
<evidence type="ECO:0000256" key="9">
    <source>
        <dbReference type="ARBA" id="ARBA00022723"/>
    </source>
</evidence>
<evidence type="ECO:0000256" key="14">
    <source>
        <dbReference type="ARBA" id="ARBA00023204"/>
    </source>
</evidence>
<dbReference type="InterPro" id="IPR025527">
    <property type="entry name" value="HUWE1/Rev1_UBM"/>
</dbReference>
<dbReference type="PANTHER" id="PTHR45990">
    <property type="entry name" value="DNA REPAIR PROTEIN REV1"/>
    <property type="match status" value="1"/>
</dbReference>
<dbReference type="Gene3D" id="1.10.150.20">
    <property type="entry name" value="5' to 3' exonuclease, C-terminal subdomain"/>
    <property type="match status" value="1"/>
</dbReference>
<dbReference type="Pfam" id="PF11799">
    <property type="entry name" value="IMS_C"/>
    <property type="match status" value="1"/>
</dbReference>
<dbReference type="InterPro" id="IPR043502">
    <property type="entry name" value="DNA/RNA_pol_sf"/>
</dbReference>
<keyword evidence="7" id="KW-0808">Transferase</keyword>
<feature type="domain" description="BRCT" evidence="19">
    <location>
        <begin position="61"/>
        <end position="149"/>
    </location>
</feature>
<feature type="compositionally biased region" description="Gly residues" evidence="18">
    <location>
        <begin position="1006"/>
        <end position="1023"/>
    </location>
</feature>
<evidence type="ECO:0000256" key="2">
    <source>
        <dbReference type="ARBA" id="ARBA00004123"/>
    </source>
</evidence>
<feature type="domain" description="UmuC" evidence="20">
    <location>
        <begin position="389"/>
        <end position="584"/>
    </location>
</feature>
<feature type="compositionally biased region" description="Polar residues" evidence="18">
    <location>
        <begin position="199"/>
        <end position="213"/>
    </location>
</feature>
<evidence type="ECO:0000259" key="20">
    <source>
        <dbReference type="PROSITE" id="PS50173"/>
    </source>
</evidence>
<gene>
    <name evidence="21" type="ORF">TD95_002658</name>
</gene>
<dbReference type="GO" id="GO:0003684">
    <property type="term" value="F:damaged DNA binding"/>
    <property type="evidence" value="ECO:0007669"/>
    <property type="project" value="InterPro"/>
</dbReference>
<dbReference type="InterPro" id="IPR031991">
    <property type="entry name" value="Rev1_C"/>
</dbReference>
<keyword evidence="13" id="KW-0496">Mitochondrion</keyword>
<dbReference type="FunFam" id="3.30.1490.100:FF:000001">
    <property type="entry name" value="DNA repair protein REV1"/>
    <property type="match status" value="1"/>
</dbReference>
<organism evidence="21 22">
    <name type="scientific">Thielaviopsis punctulata</name>
    <dbReference type="NCBI Taxonomy" id="72032"/>
    <lineage>
        <taxon>Eukaryota</taxon>
        <taxon>Fungi</taxon>
        <taxon>Dikarya</taxon>
        <taxon>Ascomycota</taxon>
        <taxon>Pezizomycotina</taxon>
        <taxon>Sordariomycetes</taxon>
        <taxon>Hypocreomycetidae</taxon>
        <taxon>Microascales</taxon>
        <taxon>Ceratocystidaceae</taxon>
        <taxon>Thielaviopsis</taxon>
    </lineage>
</organism>
<dbReference type="PANTHER" id="PTHR45990:SF1">
    <property type="entry name" value="DNA REPAIR PROTEIN REV1"/>
    <property type="match status" value="1"/>
</dbReference>
<evidence type="ECO:0000256" key="10">
    <source>
        <dbReference type="ARBA" id="ARBA00022763"/>
    </source>
</evidence>
<dbReference type="GO" id="GO:0046872">
    <property type="term" value="F:metal ion binding"/>
    <property type="evidence" value="ECO:0007669"/>
    <property type="project" value="UniProtKB-KW"/>
</dbReference>
<feature type="compositionally biased region" description="Low complexity" evidence="18">
    <location>
        <begin position="290"/>
        <end position="311"/>
    </location>
</feature>
<feature type="region of interest" description="Disordered" evidence="18">
    <location>
        <begin position="999"/>
        <end position="1024"/>
    </location>
</feature>
<comment type="function">
    <text evidence="16">Deoxycytidyl transferase involved in DNA repair. Transfers a dCMP residue from dCTP to the 3'-end of a DNA primer in a template-dependent reaction. May assist in the first step in the bypass of abasic lesions by the insertion of a nucleotide opposite the lesion. Required for normal induction of mutations by physical and chemical agents. Involved in mitochondrial DNA mutagenesis.</text>
</comment>
<evidence type="ECO:0000256" key="6">
    <source>
        <dbReference type="ARBA" id="ARBA00022634"/>
    </source>
</evidence>
<accession>A0A0F4ZKF4</accession>
<evidence type="ECO:0000259" key="19">
    <source>
        <dbReference type="PROSITE" id="PS50172"/>
    </source>
</evidence>
<dbReference type="GO" id="GO:0006281">
    <property type="term" value="P:DNA repair"/>
    <property type="evidence" value="ECO:0007669"/>
    <property type="project" value="UniProtKB-KW"/>
</dbReference>
<dbReference type="GO" id="GO:0005634">
    <property type="term" value="C:nucleus"/>
    <property type="evidence" value="ECO:0007669"/>
    <property type="project" value="UniProtKB-SubCell"/>
</dbReference>
<dbReference type="Gene3D" id="3.30.70.270">
    <property type="match status" value="1"/>
</dbReference>
<evidence type="ECO:0000256" key="3">
    <source>
        <dbReference type="ARBA" id="ARBA00004173"/>
    </source>
</evidence>
<feature type="region of interest" description="Disordered" evidence="18">
    <location>
        <begin position="265"/>
        <end position="311"/>
    </location>
</feature>
<feature type="region of interest" description="Disordered" evidence="18">
    <location>
        <begin position="199"/>
        <end position="247"/>
    </location>
</feature>
<dbReference type="PROSITE" id="PS50172">
    <property type="entry name" value="BRCT"/>
    <property type="match status" value="1"/>
</dbReference>
<dbReference type="FunFam" id="3.40.50.10190:FF:000011">
    <property type="entry name" value="DNA repair protein REV1"/>
    <property type="match status" value="1"/>
</dbReference>
<dbReference type="Gene3D" id="6.10.250.1630">
    <property type="match status" value="2"/>
</dbReference>
<evidence type="ECO:0000256" key="5">
    <source>
        <dbReference type="ARBA" id="ARBA00020399"/>
    </source>
</evidence>
<dbReference type="CDD" id="cd17719">
    <property type="entry name" value="BRCT_Rev1"/>
    <property type="match status" value="1"/>
</dbReference>
<dbReference type="PROSITE" id="PS50173">
    <property type="entry name" value="UMUC"/>
    <property type="match status" value="1"/>
</dbReference>
<dbReference type="InterPro" id="IPR017961">
    <property type="entry name" value="DNA_pol_Y-fam_little_finger"/>
</dbReference>
<feature type="compositionally biased region" description="Low complexity" evidence="18">
    <location>
        <begin position="166"/>
        <end position="177"/>
    </location>
</feature>
<comment type="similarity">
    <text evidence="4">Belongs to the DNA polymerase type-Y family.</text>
</comment>
<dbReference type="SMART" id="SM00292">
    <property type="entry name" value="BRCT"/>
    <property type="match status" value="1"/>
</dbReference>
<dbReference type="InterPro" id="IPR001126">
    <property type="entry name" value="UmuC"/>
</dbReference>
<dbReference type="Proteomes" id="UP000033483">
    <property type="component" value="Unassembled WGS sequence"/>
</dbReference>
<protein>
    <recommendedName>
        <fullName evidence="5">DNA repair protein REV1</fullName>
    </recommendedName>
    <alternativeName>
        <fullName evidence="17">Reversionless protein 1</fullName>
    </alternativeName>
</protein>
<dbReference type="SUPFAM" id="SSF56672">
    <property type="entry name" value="DNA/RNA polymerases"/>
    <property type="match status" value="1"/>
</dbReference>
<evidence type="ECO:0000256" key="16">
    <source>
        <dbReference type="ARBA" id="ARBA00058985"/>
    </source>
</evidence>
<feature type="compositionally biased region" description="Low complexity" evidence="18">
    <location>
        <begin position="1077"/>
        <end position="1095"/>
    </location>
</feature>
<keyword evidence="10" id="KW-0227">DNA damage</keyword>
<dbReference type="GO" id="GO:0017125">
    <property type="term" value="F:deoxycytidyl transferase activity"/>
    <property type="evidence" value="ECO:0007669"/>
    <property type="project" value="TreeGrafter"/>
</dbReference>
<keyword evidence="6" id="KW-0237">DNA synthesis</keyword>
<dbReference type="Gene3D" id="3.40.50.10190">
    <property type="entry name" value="BRCT domain"/>
    <property type="match status" value="1"/>
</dbReference>
<keyword evidence="22" id="KW-1185">Reference proteome</keyword>
<dbReference type="SUPFAM" id="SSF52113">
    <property type="entry name" value="BRCT domain"/>
    <property type="match status" value="1"/>
</dbReference>
<evidence type="ECO:0000256" key="18">
    <source>
        <dbReference type="SAM" id="MobiDB-lite"/>
    </source>
</evidence>
<dbReference type="EMBL" id="LAEV01000323">
    <property type="protein sequence ID" value="KKA30670.1"/>
    <property type="molecule type" value="Genomic_DNA"/>
</dbReference>
<keyword evidence="11" id="KW-0460">Magnesium</keyword>
<dbReference type="InterPro" id="IPR036420">
    <property type="entry name" value="BRCT_dom_sf"/>
</dbReference>
<evidence type="ECO:0000256" key="15">
    <source>
        <dbReference type="ARBA" id="ARBA00023242"/>
    </source>
</evidence>
<evidence type="ECO:0000313" key="22">
    <source>
        <dbReference type="Proteomes" id="UP000033483"/>
    </source>
</evidence>
<comment type="caution">
    <text evidence="21">The sequence shown here is derived from an EMBL/GenBank/DDBJ whole genome shotgun (WGS) entry which is preliminary data.</text>
</comment>
<feature type="region of interest" description="Disordered" evidence="18">
    <location>
        <begin position="1060"/>
        <end position="1095"/>
    </location>
</feature>
<reference evidence="21 22" key="1">
    <citation type="submission" date="2015-03" db="EMBL/GenBank/DDBJ databases">
        <authorList>
            <person name="Radwan O."/>
            <person name="Al-Naeli F.A."/>
            <person name="Rendon G.A."/>
            <person name="Fields C."/>
        </authorList>
    </citation>
    <scope>NUCLEOTIDE SEQUENCE [LARGE SCALE GENOMIC DNA]</scope>
    <source>
        <strain evidence="21">CR-DP1</strain>
    </source>
</reference>
<dbReference type="InterPro" id="IPR038401">
    <property type="entry name" value="Rev1_C_sf"/>
</dbReference>
<evidence type="ECO:0000256" key="1">
    <source>
        <dbReference type="ARBA" id="ARBA00001946"/>
    </source>
</evidence>
<name>A0A0F4ZKF4_9PEZI</name>
<comment type="subcellular location">
    <subcellularLocation>
        <location evidence="3">Mitochondrion</location>
    </subcellularLocation>
    <subcellularLocation>
        <location evidence="2">Nucleus</location>
    </subcellularLocation>
</comment>
<dbReference type="OrthoDB" id="427711at2759"/>
<dbReference type="GO" id="GO:0005739">
    <property type="term" value="C:mitochondrion"/>
    <property type="evidence" value="ECO:0007669"/>
    <property type="project" value="UniProtKB-SubCell"/>
</dbReference>
<dbReference type="InterPro" id="IPR036775">
    <property type="entry name" value="DNA_pol_Y-fam_lit_finger_sf"/>
</dbReference>
<feature type="compositionally biased region" description="Polar residues" evidence="18">
    <location>
        <begin position="920"/>
        <end position="930"/>
    </location>
</feature>
<keyword evidence="9" id="KW-0479">Metal-binding</keyword>